<dbReference type="AlphaFoldDB" id="A0A2T9X400"/>
<keyword evidence="3 5" id="KW-1133">Transmembrane helix</keyword>
<evidence type="ECO:0000259" key="6">
    <source>
        <dbReference type="PROSITE" id="PS50850"/>
    </source>
</evidence>
<feature type="transmembrane region" description="Helical" evidence="5">
    <location>
        <begin position="44"/>
        <end position="61"/>
    </location>
</feature>
<keyword evidence="2 5" id="KW-0812">Transmembrane</keyword>
<evidence type="ECO:0000313" key="7">
    <source>
        <dbReference type="EMBL" id="PVU74765.1"/>
    </source>
</evidence>
<dbReference type="Proteomes" id="UP000245638">
    <property type="component" value="Unassembled WGS sequence"/>
</dbReference>
<dbReference type="PROSITE" id="PS50850">
    <property type="entry name" value="MFS"/>
    <property type="match status" value="1"/>
</dbReference>
<feature type="transmembrane region" description="Helical" evidence="5">
    <location>
        <begin position="130"/>
        <end position="154"/>
    </location>
</feature>
<feature type="transmembrane region" description="Helical" evidence="5">
    <location>
        <begin position="160"/>
        <end position="183"/>
    </location>
</feature>
<evidence type="ECO:0000313" key="8">
    <source>
        <dbReference type="Proteomes" id="UP000245638"/>
    </source>
</evidence>
<dbReference type="InterPro" id="IPR011701">
    <property type="entry name" value="MFS"/>
</dbReference>
<dbReference type="GO" id="GO:0046943">
    <property type="term" value="F:carboxylic acid transmembrane transporter activity"/>
    <property type="evidence" value="ECO:0007669"/>
    <property type="project" value="TreeGrafter"/>
</dbReference>
<feature type="transmembrane region" description="Helical" evidence="5">
    <location>
        <begin position="296"/>
        <end position="317"/>
    </location>
</feature>
<dbReference type="PANTHER" id="PTHR23508:SF10">
    <property type="entry name" value="CARBOXYLIC ACID TRANSPORTER PROTEIN HOMOLOG"/>
    <property type="match status" value="1"/>
</dbReference>
<feature type="transmembrane region" description="Helical" evidence="5">
    <location>
        <begin position="329"/>
        <end position="356"/>
    </location>
</feature>
<feature type="domain" description="Major facilitator superfamily (MFS) profile" evidence="6">
    <location>
        <begin position="7"/>
        <end position="385"/>
    </location>
</feature>
<feature type="transmembrane region" description="Helical" evidence="5">
    <location>
        <begin position="12"/>
        <end position="32"/>
    </location>
</feature>
<dbReference type="SUPFAM" id="SSF103473">
    <property type="entry name" value="MFS general substrate transporter"/>
    <property type="match status" value="1"/>
</dbReference>
<comment type="subcellular location">
    <subcellularLocation>
        <location evidence="1">Membrane</location>
        <topology evidence="1">Multi-pass membrane protein</topology>
    </subcellularLocation>
</comment>
<dbReference type="InterPro" id="IPR036259">
    <property type="entry name" value="MFS_trans_sf"/>
</dbReference>
<dbReference type="PROSITE" id="PS00217">
    <property type="entry name" value="SUGAR_TRANSPORT_2"/>
    <property type="match status" value="1"/>
</dbReference>
<name>A0A2T9X400_9CREN</name>
<evidence type="ECO:0000256" key="4">
    <source>
        <dbReference type="ARBA" id="ARBA00023136"/>
    </source>
</evidence>
<evidence type="ECO:0000256" key="5">
    <source>
        <dbReference type="SAM" id="Phobius"/>
    </source>
</evidence>
<dbReference type="PANTHER" id="PTHR23508">
    <property type="entry name" value="CARBOXYLIC ACID TRANSPORTER PROTEIN HOMOLOG"/>
    <property type="match status" value="1"/>
</dbReference>
<dbReference type="InterPro" id="IPR005829">
    <property type="entry name" value="Sugar_transporter_CS"/>
</dbReference>
<feature type="transmembrane region" description="Helical" evidence="5">
    <location>
        <begin position="204"/>
        <end position="227"/>
    </location>
</feature>
<feature type="transmembrane region" description="Helical" evidence="5">
    <location>
        <begin position="96"/>
        <end position="118"/>
    </location>
</feature>
<comment type="caution">
    <text evidence="7">The sequence shown here is derived from an EMBL/GenBank/DDBJ whole genome shotgun (WGS) entry which is preliminary data.</text>
</comment>
<feature type="transmembrane region" description="Helical" evidence="5">
    <location>
        <begin position="239"/>
        <end position="258"/>
    </location>
</feature>
<reference evidence="7 8" key="1">
    <citation type="journal article" date="2015" name="Appl. Environ. Microbiol.">
        <title>Nanoarchaeota, Their Sulfolobales Host, and Nanoarchaeota Virus Distribution across Yellowstone National Park Hot Springs.</title>
        <authorList>
            <person name="Munson-McGee J.H."/>
            <person name="Field E.K."/>
            <person name="Bateson M."/>
            <person name="Rooney C."/>
            <person name="Stepanauskas R."/>
            <person name="Young M.J."/>
        </authorList>
    </citation>
    <scope>NUCLEOTIDE SEQUENCE [LARGE SCALE GENOMIC DNA]</scope>
    <source>
        <strain evidence="7">SCGC AC-742_N10</strain>
    </source>
</reference>
<evidence type="ECO:0000256" key="2">
    <source>
        <dbReference type="ARBA" id="ARBA00022692"/>
    </source>
</evidence>
<proteinExistence type="predicted"/>
<evidence type="ECO:0000256" key="1">
    <source>
        <dbReference type="ARBA" id="ARBA00004141"/>
    </source>
</evidence>
<gene>
    <name evidence="7" type="ORF">DDW13_06245</name>
</gene>
<dbReference type="Pfam" id="PF07690">
    <property type="entry name" value="MFS_1"/>
    <property type="match status" value="2"/>
</dbReference>
<feature type="transmembrane region" description="Helical" evidence="5">
    <location>
        <begin position="362"/>
        <end position="382"/>
    </location>
</feature>
<organism evidence="7 8">
    <name type="scientific">Acidianus hospitalis</name>
    <dbReference type="NCBI Taxonomy" id="563177"/>
    <lineage>
        <taxon>Archaea</taxon>
        <taxon>Thermoproteota</taxon>
        <taxon>Thermoprotei</taxon>
        <taxon>Sulfolobales</taxon>
        <taxon>Sulfolobaceae</taxon>
        <taxon>Acidianus</taxon>
    </lineage>
</organism>
<dbReference type="InterPro" id="IPR020846">
    <property type="entry name" value="MFS_dom"/>
</dbReference>
<keyword evidence="4 5" id="KW-0472">Membrane</keyword>
<dbReference type="GO" id="GO:0005886">
    <property type="term" value="C:plasma membrane"/>
    <property type="evidence" value="ECO:0007669"/>
    <property type="project" value="TreeGrafter"/>
</dbReference>
<sequence length="392" mass="42382">MQKYIHATISAFFSWAGNIYDLLIVTYVYYYFQKCLGLNAVEGTLLFALGLIFRVIGGYTFGKIADQRGRKSILIIGTAGYSAFQGLMAFSPNAIILLVARALQGLFMGAQWTAGTVIAYEQAPPSARGLINGIVQAGYGVGYALTGVAFIEFAPAMSGIGWRLFLLTGAIPIILLPYIILKVSDVKASRRVVSKVNVKEYTKILIRASIIISGMFFSYYSIFAVYPDLAEYLGLSKDFVGLMMTVANVSLAISFIVYGRVADFINKRKLITYGVIGEMIGLPMMLPIILKSPELMLIGLLVYSIATGFWPLAPLLIIESVPPEVRSALTGLSYNLGSVVGGIGSITMGSLVQMFGLANSPLFGNVLGYSSLAIVLITLLTWPRGAITTKNK</sequence>
<feature type="transmembrane region" description="Helical" evidence="5">
    <location>
        <begin position="270"/>
        <end position="290"/>
    </location>
</feature>
<dbReference type="EMBL" id="QEFD01000184">
    <property type="protein sequence ID" value="PVU74765.1"/>
    <property type="molecule type" value="Genomic_DNA"/>
</dbReference>
<dbReference type="Gene3D" id="1.20.1250.20">
    <property type="entry name" value="MFS general substrate transporter like domains"/>
    <property type="match status" value="2"/>
</dbReference>
<feature type="transmembrane region" description="Helical" evidence="5">
    <location>
        <begin position="73"/>
        <end position="90"/>
    </location>
</feature>
<accession>A0A2T9X400</accession>
<protein>
    <submittedName>
        <fullName evidence="7">MFS transporter</fullName>
    </submittedName>
</protein>
<evidence type="ECO:0000256" key="3">
    <source>
        <dbReference type="ARBA" id="ARBA00022989"/>
    </source>
</evidence>